<dbReference type="AlphaFoldDB" id="A0AAW5N6Q9"/>
<protein>
    <submittedName>
        <fullName evidence="7">TlpA family protein disulfide reductase</fullName>
    </submittedName>
</protein>
<evidence type="ECO:0000259" key="6">
    <source>
        <dbReference type="PROSITE" id="PS51352"/>
    </source>
</evidence>
<dbReference type="RefSeq" id="WP_258336182.1">
    <property type="nucleotide sequence ID" value="NZ_JANRHJ010000018.1"/>
</dbReference>
<dbReference type="SUPFAM" id="SSF52833">
    <property type="entry name" value="Thioredoxin-like"/>
    <property type="match status" value="1"/>
</dbReference>
<keyword evidence="5" id="KW-0732">Signal</keyword>
<name>A0AAW5N6Q9_9BACT</name>
<dbReference type="CDD" id="cd02966">
    <property type="entry name" value="TlpA_like_family"/>
    <property type="match status" value="1"/>
</dbReference>
<dbReference type="PROSITE" id="PS51352">
    <property type="entry name" value="THIOREDOXIN_2"/>
    <property type="match status" value="1"/>
</dbReference>
<dbReference type="PROSITE" id="PS00194">
    <property type="entry name" value="THIOREDOXIN_1"/>
    <property type="match status" value="1"/>
</dbReference>
<keyword evidence="3" id="KW-1015">Disulfide bond</keyword>
<dbReference type="GO" id="GO:0030313">
    <property type="term" value="C:cell envelope"/>
    <property type="evidence" value="ECO:0007669"/>
    <property type="project" value="UniProtKB-SubCell"/>
</dbReference>
<comment type="subcellular location">
    <subcellularLocation>
        <location evidence="1">Cell envelope</location>
    </subcellularLocation>
</comment>
<evidence type="ECO:0000256" key="3">
    <source>
        <dbReference type="ARBA" id="ARBA00023157"/>
    </source>
</evidence>
<evidence type="ECO:0000313" key="7">
    <source>
        <dbReference type="EMBL" id="MCR8875027.1"/>
    </source>
</evidence>
<feature type="domain" description="Thioredoxin" evidence="6">
    <location>
        <begin position="433"/>
        <end position="591"/>
    </location>
</feature>
<evidence type="ECO:0000256" key="4">
    <source>
        <dbReference type="ARBA" id="ARBA00023284"/>
    </source>
</evidence>
<dbReference type="PANTHER" id="PTHR42852">
    <property type="entry name" value="THIOL:DISULFIDE INTERCHANGE PROTEIN DSBE"/>
    <property type="match status" value="1"/>
</dbReference>
<dbReference type="PANTHER" id="PTHR42852:SF6">
    <property type="entry name" value="THIOL:DISULFIDE INTERCHANGE PROTEIN DSBE"/>
    <property type="match status" value="1"/>
</dbReference>
<organism evidence="7 8">
    <name type="scientific">Phocaeicola barnesiae</name>
    <dbReference type="NCBI Taxonomy" id="376804"/>
    <lineage>
        <taxon>Bacteria</taxon>
        <taxon>Pseudomonadati</taxon>
        <taxon>Bacteroidota</taxon>
        <taxon>Bacteroidia</taxon>
        <taxon>Bacteroidales</taxon>
        <taxon>Bacteroidaceae</taxon>
        <taxon>Phocaeicola</taxon>
    </lineage>
</organism>
<keyword evidence="2" id="KW-0201">Cytochrome c-type biogenesis</keyword>
<dbReference type="Pfam" id="PF13905">
    <property type="entry name" value="Thioredoxin_8"/>
    <property type="match status" value="1"/>
</dbReference>
<dbReference type="Gene3D" id="3.40.30.10">
    <property type="entry name" value="Glutaredoxin"/>
    <property type="match status" value="1"/>
</dbReference>
<proteinExistence type="predicted"/>
<accession>A0AAW5N6Q9</accession>
<feature type="signal peptide" evidence="5">
    <location>
        <begin position="1"/>
        <end position="19"/>
    </location>
</feature>
<dbReference type="InterPro" id="IPR013766">
    <property type="entry name" value="Thioredoxin_domain"/>
</dbReference>
<dbReference type="InterPro" id="IPR012336">
    <property type="entry name" value="Thioredoxin-like_fold"/>
</dbReference>
<keyword evidence="4" id="KW-0676">Redox-active center</keyword>
<sequence>MRSLWVFCFVWLLCISVEAAVSERREVEHPCFIATNTSKIEIRKIILTDAHTQVDAVMYGNPGEPLVLSSNTFLTAGKASFRLRETDKVSIDGLTEPDVIPESGHSYVTLSFDPVPRDTHEINLVEKDFNWKIWGIQLVDKEPYVYLPSFLESQSFGTDTELPTPVLKVGRNIINGYVLGYEPSMEIEMTLHLADWMFPEAWSKQVKILPDGAFHIETNLLTGTPARLQVNGASLNLLMMPGEEMMVYIHLPRLSMSGSEVLKKTFRNRQKAWYTGSCEALNTELATRGYPLELEAFLTSDEKAEMKEMSAEDYQASLVSLMDKKKNALTHDKKVSQTFRNYVMANWNVDLCRLLAQRGIVPDASDDFYSWYGYRYADYQDAVCKLREPSVLWKDITGARAVIQDCMKKKGLTSPDKKKLEEIQTTEVRNFTSERIKQVEVLVAREKAVKGHVVEHLDTLVQGADILPAILAAHRGQAVLLDFWATWCGPCKKSFTAMRPLKESLSGKDIVYIYLTGPTSPELVWRGAVSGMNGVHYRLSKPQWDYLCKSYGITGIPGYLVIGYDGKLLARYVGFPGVDVLQKDLLRAMGQ</sequence>
<dbReference type="GO" id="GO:0017004">
    <property type="term" value="P:cytochrome complex assembly"/>
    <property type="evidence" value="ECO:0007669"/>
    <property type="project" value="UniProtKB-KW"/>
</dbReference>
<gene>
    <name evidence="7" type="ORF">NW209_13570</name>
</gene>
<evidence type="ECO:0000256" key="5">
    <source>
        <dbReference type="SAM" id="SignalP"/>
    </source>
</evidence>
<dbReference type="EMBL" id="JANRHJ010000018">
    <property type="protein sequence ID" value="MCR8875027.1"/>
    <property type="molecule type" value="Genomic_DNA"/>
</dbReference>
<evidence type="ECO:0000256" key="2">
    <source>
        <dbReference type="ARBA" id="ARBA00022748"/>
    </source>
</evidence>
<comment type="caution">
    <text evidence="7">The sequence shown here is derived from an EMBL/GenBank/DDBJ whole genome shotgun (WGS) entry which is preliminary data.</text>
</comment>
<dbReference type="Proteomes" id="UP001204579">
    <property type="component" value="Unassembled WGS sequence"/>
</dbReference>
<keyword evidence="8" id="KW-1185">Reference proteome</keyword>
<dbReference type="InterPro" id="IPR036249">
    <property type="entry name" value="Thioredoxin-like_sf"/>
</dbReference>
<feature type="chain" id="PRO_5043453646" evidence="5">
    <location>
        <begin position="20"/>
        <end position="591"/>
    </location>
</feature>
<evidence type="ECO:0000256" key="1">
    <source>
        <dbReference type="ARBA" id="ARBA00004196"/>
    </source>
</evidence>
<evidence type="ECO:0000313" key="8">
    <source>
        <dbReference type="Proteomes" id="UP001204579"/>
    </source>
</evidence>
<dbReference type="InterPro" id="IPR050553">
    <property type="entry name" value="Thioredoxin_ResA/DsbE_sf"/>
</dbReference>
<reference evidence="7 8" key="1">
    <citation type="submission" date="2022-08" db="EMBL/GenBank/DDBJ databases">
        <authorList>
            <person name="Zeman M."/>
            <person name="Kubasova T."/>
        </authorList>
    </citation>
    <scope>NUCLEOTIDE SEQUENCE [LARGE SCALE GENOMIC DNA]</scope>
    <source>
        <strain evidence="7 8">ET62</strain>
    </source>
</reference>
<dbReference type="InterPro" id="IPR017937">
    <property type="entry name" value="Thioredoxin_CS"/>
</dbReference>